<dbReference type="InterPro" id="IPR020846">
    <property type="entry name" value="MFS_dom"/>
</dbReference>
<feature type="transmembrane region" description="Helical" evidence="4">
    <location>
        <begin position="352"/>
        <end position="370"/>
    </location>
</feature>
<evidence type="ECO:0000256" key="4">
    <source>
        <dbReference type="SAM" id="Phobius"/>
    </source>
</evidence>
<name>A0A934SWI1_9BURK</name>
<keyword evidence="2 4" id="KW-1133">Transmembrane helix</keyword>
<proteinExistence type="predicted"/>
<dbReference type="PANTHER" id="PTHR42910:SF1">
    <property type="entry name" value="MAJOR FACILITATOR SUPERFAMILY (MFS) PROFILE DOMAIN-CONTAINING PROTEIN"/>
    <property type="match status" value="1"/>
</dbReference>
<dbReference type="PANTHER" id="PTHR42910">
    <property type="entry name" value="TRANSPORTER SCO4007-RELATED"/>
    <property type="match status" value="1"/>
</dbReference>
<feature type="transmembrane region" description="Helical" evidence="4">
    <location>
        <begin position="258"/>
        <end position="279"/>
    </location>
</feature>
<gene>
    <name evidence="6" type="ORF">JJB74_20070</name>
</gene>
<evidence type="ECO:0000256" key="3">
    <source>
        <dbReference type="ARBA" id="ARBA00023136"/>
    </source>
</evidence>
<keyword evidence="3 4" id="KW-0472">Membrane</keyword>
<feature type="transmembrane region" description="Helical" evidence="4">
    <location>
        <begin position="57"/>
        <end position="74"/>
    </location>
</feature>
<organism evidence="6 7">
    <name type="scientific">Noviherbaspirillum pedocola</name>
    <dbReference type="NCBI Taxonomy" id="2801341"/>
    <lineage>
        <taxon>Bacteria</taxon>
        <taxon>Pseudomonadati</taxon>
        <taxon>Pseudomonadota</taxon>
        <taxon>Betaproteobacteria</taxon>
        <taxon>Burkholderiales</taxon>
        <taxon>Oxalobacteraceae</taxon>
        <taxon>Noviherbaspirillum</taxon>
    </lineage>
</organism>
<reference evidence="6" key="1">
    <citation type="submission" date="2021-01" db="EMBL/GenBank/DDBJ databases">
        <title>Genome sequence of strain Noviherbaspirillum sp. DKR-6.</title>
        <authorList>
            <person name="Chaudhary D.K."/>
        </authorList>
    </citation>
    <scope>NUCLEOTIDE SEQUENCE</scope>
    <source>
        <strain evidence="6">DKR-6</strain>
    </source>
</reference>
<accession>A0A934SWI1</accession>
<dbReference type="Gene3D" id="1.20.1250.20">
    <property type="entry name" value="MFS general substrate transporter like domains"/>
    <property type="match status" value="1"/>
</dbReference>
<feature type="transmembrane region" description="Helical" evidence="4">
    <location>
        <begin position="311"/>
        <end position="332"/>
    </location>
</feature>
<protein>
    <submittedName>
        <fullName evidence="6">MFS transporter</fullName>
    </submittedName>
</protein>
<dbReference type="InterPro" id="IPR036259">
    <property type="entry name" value="MFS_trans_sf"/>
</dbReference>
<sequence length="402" mass="41839">MKPQVSSTPLRDAHAAPAWLPRLFAVACGLIVANLYYAQPLVGPIAAALGMSQDAAGLIVTLTQIGYGLGLLLLVPLGDILENRKLVLTLLVLSALALVGAAVVRVAPLFLLAAAAIGITSVTVQILVPWSAHLATEANRGRVVGSVTSGLLLGIMLARPASSFVAAVLGWHAVFWLSALLMAALALFLLAVLPSRQPHADLPYLSLIASMLRFMRREPVLRRRAAYQACLFGAFSLFWTTAPLFLAGPAYHLGQRGIGLFALAGVAGAIAAPISGRLADRGHGRAVSVTGMLLVAVGFIVSRYADSGSMLALAVLTAAAIVIDYGVSANLVTGQRAIFALGAQYRSRLNGMFMATFFVGGAICSALGAWTYAHGGWALACWTGAALPLLSLAYFATGLRAK</sequence>
<evidence type="ECO:0000256" key="2">
    <source>
        <dbReference type="ARBA" id="ARBA00022989"/>
    </source>
</evidence>
<keyword evidence="1 4" id="KW-0812">Transmembrane</keyword>
<dbReference type="CDD" id="cd17324">
    <property type="entry name" value="MFS_NepI_like"/>
    <property type="match status" value="1"/>
</dbReference>
<keyword evidence="7" id="KW-1185">Reference proteome</keyword>
<dbReference type="SUPFAM" id="SSF103473">
    <property type="entry name" value="MFS general substrate transporter"/>
    <property type="match status" value="1"/>
</dbReference>
<feature type="transmembrane region" description="Helical" evidence="4">
    <location>
        <begin position="143"/>
        <end position="161"/>
    </location>
</feature>
<evidence type="ECO:0000259" key="5">
    <source>
        <dbReference type="PROSITE" id="PS50850"/>
    </source>
</evidence>
<evidence type="ECO:0000313" key="7">
    <source>
        <dbReference type="Proteomes" id="UP000622890"/>
    </source>
</evidence>
<dbReference type="InterPro" id="IPR011701">
    <property type="entry name" value="MFS"/>
</dbReference>
<feature type="transmembrane region" description="Helical" evidence="4">
    <location>
        <begin position="20"/>
        <end position="37"/>
    </location>
</feature>
<feature type="transmembrane region" description="Helical" evidence="4">
    <location>
        <begin position="225"/>
        <end position="246"/>
    </location>
</feature>
<feature type="domain" description="Major facilitator superfamily (MFS) profile" evidence="5">
    <location>
        <begin position="1"/>
        <end position="402"/>
    </location>
</feature>
<feature type="transmembrane region" description="Helical" evidence="4">
    <location>
        <begin position="376"/>
        <end position="396"/>
    </location>
</feature>
<dbReference type="GO" id="GO:0022857">
    <property type="term" value="F:transmembrane transporter activity"/>
    <property type="evidence" value="ECO:0007669"/>
    <property type="project" value="InterPro"/>
</dbReference>
<dbReference type="Proteomes" id="UP000622890">
    <property type="component" value="Unassembled WGS sequence"/>
</dbReference>
<feature type="transmembrane region" description="Helical" evidence="4">
    <location>
        <begin position="110"/>
        <end position="131"/>
    </location>
</feature>
<dbReference type="EMBL" id="JAEPBG010000009">
    <property type="protein sequence ID" value="MBK4736924.1"/>
    <property type="molecule type" value="Genomic_DNA"/>
</dbReference>
<evidence type="ECO:0000256" key="1">
    <source>
        <dbReference type="ARBA" id="ARBA00022692"/>
    </source>
</evidence>
<feature type="transmembrane region" description="Helical" evidence="4">
    <location>
        <begin position="173"/>
        <end position="193"/>
    </location>
</feature>
<comment type="caution">
    <text evidence="6">The sequence shown here is derived from an EMBL/GenBank/DDBJ whole genome shotgun (WGS) entry which is preliminary data.</text>
</comment>
<dbReference type="RefSeq" id="WP_200594824.1">
    <property type="nucleotide sequence ID" value="NZ_JAEPBG010000009.1"/>
</dbReference>
<evidence type="ECO:0000313" key="6">
    <source>
        <dbReference type="EMBL" id="MBK4736924.1"/>
    </source>
</evidence>
<feature type="transmembrane region" description="Helical" evidence="4">
    <location>
        <begin position="86"/>
        <end position="104"/>
    </location>
</feature>
<feature type="transmembrane region" description="Helical" evidence="4">
    <location>
        <begin position="286"/>
        <end position="305"/>
    </location>
</feature>
<dbReference type="Pfam" id="PF07690">
    <property type="entry name" value="MFS_1"/>
    <property type="match status" value="1"/>
</dbReference>
<dbReference type="PROSITE" id="PS50850">
    <property type="entry name" value="MFS"/>
    <property type="match status" value="1"/>
</dbReference>
<dbReference type="AlphaFoldDB" id="A0A934SWI1"/>